<evidence type="ECO:0000313" key="2">
    <source>
        <dbReference type="EMBL" id="RKU49480.1"/>
    </source>
</evidence>
<dbReference type="EMBL" id="QVQW01000001">
    <property type="protein sequence ID" value="RKU49480.1"/>
    <property type="molecule type" value="Genomic_DNA"/>
</dbReference>
<dbReference type="OrthoDB" id="62853at2759"/>
<sequence>MDAAARMARARMAAKKARRYSRRVFRKAQGQALIKRTIVKRLGKIQDDLENNLPPLNCLPEVDLRKHAVTNPFDWRPVTRLRRYKHPKKYPIPVLDRLVQRHYKATRETQLGIDGEYKALMYMLIATLISPPYNKAVMVIDLAHEFDASEVLKHAPYTWRKTPMPHRPVPIRSKMKPRPRSNKRKAVRQLQRRGSGKKSKSKGIPPSERSAAEQVGTISGASRLDMTARPVPQAAKPSAGTAARNQDKVMEEATIETDDSVVKFEWVKPVSPQNTWDFSPAENARLQRGSKSRGKGVAKPTPGEHQGRSRTDASSGAVQSAAAQQEDELSRQARSETVPAETRQEMTEVQQHTSGEARILAQAWSREPVHVKQPMTQLQALRSVPRPKTCHVQAEAGRERQAQCASEVPASGRRKTNTMSVNQPEETPTAESQSSKVTSGRQTGIFPRGIQRPIVREPEPPAWNHGYYLQTPRQRVQRRTAARAGSKRKRSATSATDVTIVPLAKRLAELKRYRQLSVPVQSVRQVQPTPAPKSRAQLRAERRAAMLLERRAAVYAAQVKWAEEHEALLGEKQYPRWMPSASRLRGRDDIFDRKYPDNINKRWLRLAEGRFKIVRDTVAVPKHPPFHHSWMPRPETTRFWPAAKPRPMEDTTAKSSGRPAPNPEIQAKIDPFRRAAEARWTAEPNKEIYAAELLGSSSISAPGLGDAAGGNPSHRRPAEAQRNRAVVHAMTSNQQPPQPDMVMSHAPPAAQRTVSPQYSPNTKARIEANRRAAEEKYHASRNKLTTSSRASAVLVESMPKKVDDSEGMFALATTPRAQYSTETWTKVELNRLASQQSFGVRGSLAVSQLNAPSAEADPTSRHPMSTVKTRPPPEVLTMIEAKRLAARERFEAKGKYIAAQAQAEITKEGTTRPSVALTQEQPAPYVASEQDVHGGDGDEVYAEFEDSGEHEFDFDTMEGVILGSQDDVDRSQTNNFDRIGEAYDDEAELITGSQVRLVIERRLAARQEEEQSNSEIERPEDVSDEEEVLTGTQARLAIEQRIAAAREQERNHAVMQTQPPPDHALRQPTATQDELAVGNPAAHQRRDDLSSQAMPPPRLLESGLQTQHASYVQRTVTTQQSTIPSKHGATPEPGAGVHLDSFTQGDRQSNQTGAKRQRGDTKSLPRSDGAAALTVQHHGSEESVLPRQTLRAPVRHQGSEDLEIDTTGTPMYQTAAIQQPRHDNTRASHQRRAIRPTSQSYGSEDMQVDRTGQMIQPEFDTVPTTQSSPQRAVKRVQFAESQDKSNQQRSAAAQTRLANHLLVAKAQLARAKQLDHPAANTTLCDESKLPADLQEKIATSRVAAQRILAVNMGMEDRSVLSRTATRLKAIPQRLPENRARFSAAGKRYDASQKGKGKMAAWAKHDLPAEVQAKITALQMAARKRIVAARKRHGFPTINRRTAVERNLRNLHTRRAQEKLAEAKRVLLPADHAKLQTLLRAARRKILARRKVIARILAAAKHIARLPHNVLVKLAAPLQAHLRKLEAARKKTNQVSPARGIGVGLRRGDTSDHQQSPGLAEDESQTDGQSAAFDPETAGFLRACRDLSIYANVDSAKEALAQAPGSDENEAINWLLDKQARGDVPSGPQPDVELVAYPGPSMQRSNVKGQPRHMVRPPVAEARRQRAKRLAVRAERTRRLLARPYVQARLEAIRSTVAASAQGKSAARARYEDHVRIFQAPEFVDERGREFQTMFGSEDFDCVPPGLPSKVGLGAEGRQGHPPELRKKIEAVKHIVFERLVARLAREPQARLVQARRQLRQVIAQAEALATKQHGTEQRSSLPHHDATSLRAQGDKAQPTRFGREAVPYQKSKLPDVWTHGYEPADKEIGITKRPEKVSEGQRARKQKEILYLRYKLQKILLRPGAEPDKNDMRAVADIVSMLERLPNLEVDILRTTKLVKVFRAILKLDNIPGEEKFNFKSRSQALLNQWNRKLEAAGSCNDANDMESHNAAVVAVVKDINLDSEVSSRDSSEGASLSTARTVVQGDAQRTRPTKYGRVPKHQEMSKLSIEWEPAVDSEPGLLEATSEARQARLGLIGKPATKSKADAGAVQTTRSKRRTAEDRVLTMAAAQKHNQGKELEGQTADRDMLNVEPDSKMENRAKKGRGTQGDTFVVKETAEHKQESKDTQKLTATSHATSASLETELVGTIRSDQTALKATGTTKMADQSEPACQLKSAHISTIAIEAGPRMSVKITPKLEATAAPRPIAQPRPKAQFTSSPGQMRAGTAKGAAFGASGDRIVKPTAQSSSRSIETRPIAQPRGKETETQQRTSRPGNATAQPASVSRTGPTRPLKTPYGLKQNVQPKSAARPIPAPAPTRPPIAAISPTQYRPPPQPNKPKQVNRADLKHVYVCRPRFHPKNSYFWEAEGYQQTKHVVDTARTFIREGKHLKNSAGREMWGTIIIGHKRSLADEGDFEADVVCGTVKGWLTVKPEIVRPFQPGRSVREYMAAREMRFGDKERASNFYATSPWAQMVFNRQGMADLNWDRAWQSKKWKRAPRRSAK</sequence>
<feature type="region of interest" description="Disordered" evidence="1">
    <location>
        <begin position="2110"/>
        <end position="2134"/>
    </location>
</feature>
<reference evidence="2 3" key="1">
    <citation type="submission" date="2018-08" db="EMBL/GenBank/DDBJ databases">
        <title>Draft genome of the lignicolous fungus Coniochaeta pulveracea.</title>
        <authorList>
            <person name="Borstlap C.J."/>
            <person name="De Witt R.N."/>
            <person name="Botha A."/>
            <person name="Volschenk H."/>
        </authorList>
    </citation>
    <scope>NUCLEOTIDE SEQUENCE [LARGE SCALE GENOMIC DNA]</scope>
    <source>
        <strain evidence="2 3">CAB683</strain>
    </source>
</reference>
<keyword evidence="3" id="KW-1185">Reference proteome</keyword>
<feature type="region of interest" description="Disordered" evidence="1">
    <location>
        <begin position="272"/>
        <end position="355"/>
    </location>
</feature>
<feature type="region of interest" description="Disordered" evidence="1">
    <location>
        <begin position="2242"/>
        <end position="2384"/>
    </location>
</feature>
<comment type="caution">
    <text evidence="2">The sequence shown here is derived from an EMBL/GenBank/DDBJ whole genome shotgun (WGS) entry which is preliminary data.</text>
</comment>
<feature type="region of interest" description="Disordered" evidence="1">
    <location>
        <begin position="383"/>
        <end position="494"/>
    </location>
</feature>
<feature type="compositionally biased region" description="Basic and acidic residues" evidence="1">
    <location>
        <begin position="2116"/>
        <end position="2134"/>
    </location>
</feature>
<feature type="region of interest" description="Disordered" evidence="1">
    <location>
        <begin position="1006"/>
        <end position="1027"/>
    </location>
</feature>
<feature type="compositionally biased region" description="Polar residues" evidence="1">
    <location>
        <begin position="1113"/>
        <end position="1124"/>
    </location>
</feature>
<dbReference type="STRING" id="177199.A0A420YNN8"/>
<feature type="compositionally biased region" description="Basic and acidic residues" evidence="1">
    <location>
        <begin position="1006"/>
        <end position="1021"/>
    </location>
</feature>
<feature type="region of interest" description="Disordered" evidence="1">
    <location>
        <begin position="1113"/>
        <end position="1244"/>
    </location>
</feature>
<feature type="region of interest" description="Disordered" evidence="1">
    <location>
        <begin position="1809"/>
        <end position="1845"/>
    </location>
</feature>
<feature type="region of interest" description="Disordered" evidence="1">
    <location>
        <begin position="1528"/>
        <end position="1571"/>
    </location>
</feature>
<evidence type="ECO:0008006" key="4">
    <source>
        <dbReference type="Google" id="ProtNLM"/>
    </source>
</evidence>
<feature type="region of interest" description="Disordered" evidence="1">
    <location>
        <begin position="1260"/>
        <end position="1293"/>
    </location>
</feature>
<evidence type="ECO:0000313" key="3">
    <source>
        <dbReference type="Proteomes" id="UP000275385"/>
    </source>
</evidence>
<feature type="compositionally biased region" description="Basic and acidic residues" evidence="1">
    <location>
        <begin position="2158"/>
        <end position="2169"/>
    </location>
</feature>
<dbReference type="Proteomes" id="UP000275385">
    <property type="component" value="Unassembled WGS sequence"/>
</dbReference>
<feature type="compositionally biased region" description="Polar residues" evidence="1">
    <location>
        <begin position="1206"/>
        <end position="1217"/>
    </location>
</feature>
<feature type="region of interest" description="Disordered" evidence="1">
    <location>
        <begin position="850"/>
        <end position="870"/>
    </location>
</feature>
<feature type="compositionally biased region" description="Polar residues" evidence="1">
    <location>
        <begin position="1284"/>
        <end position="1293"/>
    </location>
</feature>
<feature type="compositionally biased region" description="Basic residues" evidence="1">
    <location>
        <begin position="173"/>
        <end position="201"/>
    </location>
</feature>
<protein>
    <recommendedName>
        <fullName evidence="4">TFIIS N-terminal domain-containing protein</fullName>
    </recommendedName>
</protein>
<name>A0A420YNN8_9PEZI</name>
<feature type="region of interest" description="Disordered" evidence="1">
    <location>
        <begin position="2158"/>
        <end position="2177"/>
    </location>
</feature>
<feature type="region of interest" description="Disordered" evidence="1">
    <location>
        <begin position="1048"/>
        <end position="1099"/>
    </location>
</feature>
<feature type="compositionally biased region" description="Polar residues" evidence="1">
    <location>
        <begin position="2013"/>
        <end position="2022"/>
    </location>
</feature>
<gene>
    <name evidence="2" type="ORF">DL546_008072</name>
</gene>
<accession>A0A420YNN8</accession>
<evidence type="ECO:0000256" key="1">
    <source>
        <dbReference type="SAM" id="MobiDB-lite"/>
    </source>
</evidence>
<feature type="compositionally biased region" description="Polar residues" evidence="1">
    <location>
        <begin position="2309"/>
        <end position="2329"/>
    </location>
</feature>
<feature type="compositionally biased region" description="Polar residues" evidence="1">
    <location>
        <begin position="417"/>
        <end position="442"/>
    </location>
</feature>
<feature type="compositionally biased region" description="Basic residues" evidence="1">
    <location>
        <begin position="475"/>
        <end position="491"/>
    </location>
</feature>
<feature type="compositionally biased region" description="Low complexity" evidence="1">
    <location>
        <begin position="313"/>
        <end position="324"/>
    </location>
</feature>
<feature type="region of interest" description="Disordered" evidence="1">
    <location>
        <begin position="638"/>
        <end position="665"/>
    </location>
</feature>
<feature type="region of interest" description="Disordered" evidence="1">
    <location>
        <begin position="703"/>
        <end position="723"/>
    </location>
</feature>
<feature type="compositionally biased region" description="Polar residues" evidence="1">
    <location>
        <begin position="1141"/>
        <end position="1154"/>
    </location>
</feature>
<feature type="region of interest" description="Disordered" evidence="1">
    <location>
        <begin position="1641"/>
        <end position="1663"/>
    </location>
</feature>
<feature type="region of interest" description="Disordered" evidence="1">
    <location>
        <begin position="2005"/>
        <end position="2042"/>
    </location>
</feature>
<proteinExistence type="predicted"/>
<feature type="region of interest" description="Disordered" evidence="1">
    <location>
        <begin position="160"/>
        <end position="247"/>
    </location>
</feature>
<organism evidence="2 3">
    <name type="scientific">Coniochaeta pulveracea</name>
    <dbReference type="NCBI Taxonomy" id="177199"/>
    <lineage>
        <taxon>Eukaryota</taxon>
        <taxon>Fungi</taxon>
        <taxon>Dikarya</taxon>
        <taxon>Ascomycota</taxon>
        <taxon>Pezizomycotina</taxon>
        <taxon>Sordariomycetes</taxon>
        <taxon>Sordariomycetidae</taxon>
        <taxon>Coniochaetales</taxon>
        <taxon>Coniochaetaceae</taxon>
        <taxon>Coniochaeta</taxon>
    </lineage>
</organism>